<evidence type="ECO:0000313" key="13">
    <source>
        <dbReference type="EMBL" id="AMD93363.1"/>
    </source>
</evidence>
<dbReference type="PRINTS" id="PR00051">
    <property type="entry name" value="DNAA"/>
</dbReference>
<dbReference type="CDD" id="cd06571">
    <property type="entry name" value="Bac_DnaA_C"/>
    <property type="match status" value="1"/>
</dbReference>
<feature type="domain" description="AAA+ ATPase" evidence="11">
    <location>
        <begin position="145"/>
        <end position="282"/>
    </location>
</feature>
<dbReference type="Proteomes" id="UP000063964">
    <property type="component" value="Chromosome"/>
</dbReference>
<feature type="binding site" evidence="8">
    <location>
        <position position="156"/>
    </location>
    <ligand>
        <name>ATP</name>
        <dbReference type="ChEBI" id="CHEBI:30616"/>
    </ligand>
</feature>
<keyword evidence="2 8" id="KW-0963">Cytoplasm</keyword>
<dbReference type="InterPro" id="IPR013317">
    <property type="entry name" value="DnaA_dom"/>
</dbReference>
<dbReference type="GO" id="GO:0005737">
    <property type="term" value="C:cytoplasm"/>
    <property type="evidence" value="ECO:0007669"/>
    <property type="project" value="UniProtKB-SubCell"/>
</dbReference>
<dbReference type="HAMAP" id="MF_00377">
    <property type="entry name" value="DnaA_bact"/>
    <property type="match status" value="1"/>
</dbReference>
<reference evidence="14" key="1">
    <citation type="submission" date="2016-02" db="EMBL/GenBank/DDBJ databases">
        <authorList>
            <person name="Holder M.E."/>
            <person name="Ajami N.J."/>
            <person name="Petrosino J.F."/>
        </authorList>
    </citation>
    <scope>NUCLEOTIDE SEQUENCE [LARGE SCALE GENOMIC DNA]</scope>
    <source>
        <strain evidence="14">DSM 12838</strain>
    </source>
</reference>
<dbReference type="GO" id="GO:0006270">
    <property type="term" value="P:DNA replication initiation"/>
    <property type="evidence" value="ECO:0007669"/>
    <property type="project" value="UniProtKB-UniRule"/>
</dbReference>
<dbReference type="EMBL" id="CP014230">
    <property type="protein sequence ID" value="AMD93363.1"/>
    <property type="molecule type" value="Genomic_DNA"/>
</dbReference>
<dbReference type="InterPro" id="IPR003593">
    <property type="entry name" value="AAA+_ATPase"/>
</dbReference>
<dbReference type="CDD" id="cd00009">
    <property type="entry name" value="AAA"/>
    <property type="match status" value="1"/>
</dbReference>
<evidence type="ECO:0000256" key="10">
    <source>
        <dbReference type="RuleBase" id="RU004227"/>
    </source>
</evidence>
<sequence length="449" mass="50540">MSDIWERIADLLEKKLAPGAYQLWVKPLRGKLENGALVLHAPNEFVRNHVQLRLQEEIMEAAGEVLSCTPRISFLCEHGPAPVLALADNTVQTRTVSRQMSLPVAHALPTQSVQSWRHQFDDFVVGPCNSLAYAASRGFCQELPGSDQLFLCSAPGLGKTHLTQAIGAEIARQSNRRHLRICYLSGEEFASQLVMSIKSRTVDQFKERFRSGVDLLMLEDVHFFQGKEKMQDELLNILKSLQNKGRRVVMTSTFLPKELSDIDPGLLSRFAQGFLAVMDKPDSATRLNIIQAKSRVAQVHIPNDVAALLADRIRSDIRQLESCLKNIILKARLLNTDISMDLAWEILQNYDLDSPSIDLERVISFVCQAYGFGLEELRSKSRKRDRVMARNTAFYLARKHTELSLADIGRRFNRKHSTVIKGIAAVEQEVARKTALGNQLSHTISQMQV</sequence>
<dbReference type="SMART" id="SM00382">
    <property type="entry name" value="AAA"/>
    <property type="match status" value="1"/>
</dbReference>
<dbReference type="InterPro" id="IPR038454">
    <property type="entry name" value="DnaA_N_sf"/>
</dbReference>
<dbReference type="SUPFAM" id="SSF52540">
    <property type="entry name" value="P-loop containing nucleoside triphosphate hydrolases"/>
    <property type="match status" value="1"/>
</dbReference>
<evidence type="ECO:0000256" key="7">
    <source>
        <dbReference type="ARBA" id="ARBA00023125"/>
    </source>
</evidence>
<dbReference type="GO" id="GO:0005886">
    <property type="term" value="C:plasma membrane"/>
    <property type="evidence" value="ECO:0007669"/>
    <property type="project" value="TreeGrafter"/>
</dbReference>
<evidence type="ECO:0000256" key="8">
    <source>
        <dbReference type="HAMAP-Rule" id="MF_00377"/>
    </source>
</evidence>
<dbReference type="Gene3D" id="3.30.300.180">
    <property type="match status" value="1"/>
</dbReference>
<dbReference type="Pfam" id="PF00308">
    <property type="entry name" value="Bac_DnaA"/>
    <property type="match status" value="1"/>
</dbReference>
<dbReference type="GO" id="GO:0006275">
    <property type="term" value="P:regulation of DNA replication"/>
    <property type="evidence" value="ECO:0007669"/>
    <property type="project" value="UniProtKB-UniRule"/>
</dbReference>
<dbReference type="KEGG" id="doa:AXF15_09790"/>
<keyword evidence="4 8" id="KW-0547">Nucleotide-binding</keyword>
<dbReference type="InterPro" id="IPR001957">
    <property type="entry name" value="Chromosome_initiator_DnaA"/>
</dbReference>
<keyword evidence="5 8" id="KW-0067">ATP-binding</keyword>
<dbReference type="GO" id="GO:0005524">
    <property type="term" value="F:ATP binding"/>
    <property type="evidence" value="ECO:0007669"/>
    <property type="project" value="UniProtKB-UniRule"/>
</dbReference>
<evidence type="ECO:0000256" key="3">
    <source>
        <dbReference type="ARBA" id="ARBA00022705"/>
    </source>
</evidence>
<dbReference type="PANTHER" id="PTHR30050">
    <property type="entry name" value="CHROMOSOMAL REPLICATION INITIATOR PROTEIN DNAA"/>
    <property type="match status" value="1"/>
</dbReference>
<dbReference type="GO" id="GO:0003688">
    <property type="term" value="F:DNA replication origin binding"/>
    <property type="evidence" value="ECO:0007669"/>
    <property type="project" value="UniProtKB-UniRule"/>
</dbReference>
<feature type="region of interest" description="Domain I, interacts with DnaA modulators" evidence="8">
    <location>
        <begin position="1"/>
        <end position="93"/>
    </location>
</feature>
<dbReference type="GO" id="GO:0008289">
    <property type="term" value="F:lipid binding"/>
    <property type="evidence" value="ECO:0007669"/>
    <property type="project" value="UniProtKB-KW"/>
</dbReference>
<keyword evidence="6 8" id="KW-0446">Lipid-binding</keyword>
<dbReference type="SUPFAM" id="SSF48295">
    <property type="entry name" value="TrpR-like"/>
    <property type="match status" value="1"/>
</dbReference>
<evidence type="ECO:0000313" key="14">
    <source>
        <dbReference type="Proteomes" id="UP000063964"/>
    </source>
</evidence>
<protein>
    <recommendedName>
        <fullName evidence="8 9">Chromosomal replication initiator protein DnaA</fullName>
    </recommendedName>
</protein>
<dbReference type="InterPro" id="IPR027417">
    <property type="entry name" value="P-loop_NTPase"/>
</dbReference>
<proteinExistence type="inferred from homology"/>
<feature type="domain" description="Chromosomal replication initiator DnaA C-terminal" evidence="12">
    <location>
        <begin position="358"/>
        <end position="426"/>
    </location>
</feature>
<dbReference type="SMART" id="SM00760">
    <property type="entry name" value="Bac_DnaA_C"/>
    <property type="match status" value="1"/>
</dbReference>
<dbReference type="InterPro" id="IPR010921">
    <property type="entry name" value="Trp_repressor/repl_initiator"/>
</dbReference>
<dbReference type="STRING" id="888061.AXF15_09790"/>
<dbReference type="PANTHER" id="PTHR30050:SF2">
    <property type="entry name" value="CHROMOSOMAL REPLICATION INITIATOR PROTEIN DNAA"/>
    <property type="match status" value="1"/>
</dbReference>
<comment type="domain">
    <text evidence="8">Domain I is involved in oligomerization and binding regulators, domain II is flexibile and of varying length in different bacteria, domain III forms the AAA+ region, while domain IV binds dsDNA.</text>
</comment>
<feature type="binding site" evidence="8">
    <location>
        <position position="159"/>
    </location>
    <ligand>
        <name>ATP</name>
        <dbReference type="ChEBI" id="CHEBI:30616"/>
    </ligand>
</feature>
<organism evidence="13 14">
    <name type="scientific">Desulfomicrobium orale DSM 12838</name>
    <dbReference type="NCBI Taxonomy" id="888061"/>
    <lineage>
        <taxon>Bacteria</taxon>
        <taxon>Pseudomonadati</taxon>
        <taxon>Thermodesulfobacteriota</taxon>
        <taxon>Desulfovibrionia</taxon>
        <taxon>Desulfovibrionales</taxon>
        <taxon>Desulfomicrobiaceae</taxon>
        <taxon>Desulfomicrobium</taxon>
    </lineage>
</organism>
<dbReference type="Gene3D" id="1.10.8.60">
    <property type="match status" value="1"/>
</dbReference>
<dbReference type="Pfam" id="PF08299">
    <property type="entry name" value="Bac_DnaA_C"/>
    <property type="match status" value="1"/>
</dbReference>
<accession>A0A109W680</accession>
<dbReference type="RefSeq" id="WP_066606723.1">
    <property type="nucleotide sequence ID" value="NZ_CP014230.1"/>
</dbReference>
<feature type="binding site" evidence="8">
    <location>
        <position position="158"/>
    </location>
    <ligand>
        <name>ATP</name>
        <dbReference type="ChEBI" id="CHEBI:30616"/>
    </ligand>
</feature>
<comment type="subunit">
    <text evidence="8">Oligomerizes as a right-handed, spiral filament on DNA at oriC.</text>
</comment>
<evidence type="ECO:0000256" key="5">
    <source>
        <dbReference type="ARBA" id="ARBA00022840"/>
    </source>
</evidence>
<dbReference type="AlphaFoldDB" id="A0A109W680"/>
<dbReference type="PROSITE" id="PS01008">
    <property type="entry name" value="DNAA"/>
    <property type="match status" value="1"/>
</dbReference>
<evidence type="ECO:0000259" key="12">
    <source>
        <dbReference type="SMART" id="SM00760"/>
    </source>
</evidence>
<dbReference type="Gene3D" id="1.10.1750.10">
    <property type="match status" value="1"/>
</dbReference>
<evidence type="ECO:0000256" key="6">
    <source>
        <dbReference type="ARBA" id="ARBA00023121"/>
    </source>
</evidence>
<name>A0A109W680_9BACT</name>
<evidence type="ECO:0000256" key="4">
    <source>
        <dbReference type="ARBA" id="ARBA00022741"/>
    </source>
</evidence>
<feature type="binding site" evidence="8">
    <location>
        <position position="160"/>
    </location>
    <ligand>
        <name>ATP</name>
        <dbReference type="ChEBI" id="CHEBI:30616"/>
    </ligand>
</feature>
<dbReference type="InterPro" id="IPR024633">
    <property type="entry name" value="DnaA_N_dom"/>
</dbReference>
<keyword evidence="3 8" id="KW-0235">DNA replication</keyword>
<comment type="function">
    <text evidence="8 9">Plays an essential role in the initiation and regulation of chromosomal replication. ATP-DnaA binds to the origin of replication (oriC) to initiate formation of the DNA replication initiation complex once per cell cycle. Binds the DnaA box (a 9 base pair repeat at the origin) and separates the double-stranded (ds)DNA. Forms a right-handed helical filament on oriC DNA; dsDNA binds to the exterior of the filament while single-stranded (ss)DNA is stabiized in the filament's interior. The ATP-DnaA-oriC complex binds and stabilizes one strand of the AT-rich DNA unwinding element (DUE), permitting loading of DNA polymerase. After initiation quickly degrades to an ADP-DnaA complex that is not apt for DNA replication. Binds acidic phospholipids.</text>
</comment>
<comment type="caution">
    <text evidence="8">Lacks conserved residue(s) required for the propagation of feature annotation.</text>
</comment>
<dbReference type="InterPro" id="IPR020591">
    <property type="entry name" value="Chromosome_initiator_DnaA-like"/>
</dbReference>
<dbReference type="InterPro" id="IPR013159">
    <property type="entry name" value="DnaA_C"/>
</dbReference>
<dbReference type="Pfam" id="PF11638">
    <property type="entry name" value="DnaA_N"/>
    <property type="match status" value="1"/>
</dbReference>
<dbReference type="Gene3D" id="3.40.50.300">
    <property type="entry name" value="P-loop containing nucleotide triphosphate hydrolases"/>
    <property type="match status" value="1"/>
</dbReference>
<dbReference type="InterPro" id="IPR018312">
    <property type="entry name" value="Chromosome_initiator_DnaA_CS"/>
</dbReference>
<feature type="region of interest" description="Domain IV, binds dsDNA" evidence="8">
    <location>
        <begin position="332"/>
        <end position="449"/>
    </location>
</feature>
<keyword evidence="7 8" id="KW-0238">DNA-binding</keyword>
<evidence type="ECO:0000259" key="11">
    <source>
        <dbReference type="SMART" id="SM00382"/>
    </source>
</evidence>
<comment type="subcellular location">
    <subcellularLocation>
        <location evidence="8">Cytoplasm</location>
    </subcellularLocation>
</comment>
<dbReference type="OrthoDB" id="9807019at2"/>
<gene>
    <name evidence="8" type="primary">dnaA</name>
    <name evidence="13" type="ORF">AXF15_09790</name>
</gene>
<keyword evidence="14" id="KW-1185">Reference proteome</keyword>
<evidence type="ECO:0000256" key="1">
    <source>
        <dbReference type="ARBA" id="ARBA00006583"/>
    </source>
</evidence>
<evidence type="ECO:0000256" key="2">
    <source>
        <dbReference type="ARBA" id="ARBA00022490"/>
    </source>
</evidence>
<evidence type="ECO:0000256" key="9">
    <source>
        <dbReference type="RuleBase" id="RU000577"/>
    </source>
</evidence>
<comment type="similarity">
    <text evidence="1 8 10">Belongs to the DnaA family.</text>
</comment>